<accession>A0A518GH07</accession>
<proteinExistence type="predicted"/>
<dbReference type="EMBL" id="CP036298">
    <property type="protein sequence ID" value="QDV27881.1"/>
    <property type="molecule type" value="Genomic_DNA"/>
</dbReference>
<feature type="region of interest" description="Disordered" evidence="1">
    <location>
        <begin position="79"/>
        <end position="126"/>
    </location>
</feature>
<sequence length="453" mass="45051">MSNFVPLEEAAKKLGVNADALVEMLSRGEIFGYRDGGSWKFKPTEIERVASEMAGGALDEDPAGSSILMSGSELGLGSSVGSDLLAGDDGAGVDSDVSVVADPSSGSDVRLVSKAPDAPQPPADEGKELQLAADDDDDDELSLSVEDGDDLLAAASDAGSGTGSSVGSDVELAGSDLGLLGGSSGSDIPLSGSDSLDLAPGSDASNVLAGDSELSLAASDDLIQGDSDPAIESGLMDLQGSDLELADDGDLVLSGGSDLALGNDSGINLMSPSDSGISLEDEPLDLAASGISGLDLAVEGSDVQSPSSGGSAVDFQQDEEFQLSSASGALEVDDDSGSQVIELEDSTEFGDAAVALPDDGFDAFGDGDAVGSFDDGSEGFGEVAPAGAAVVTGAPEVPYNLLEVLSLLGILMLMCLSGILVSDVVRNMWAWAGEGSSLTSGFTETLVSAVGGK</sequence>
<protein>
    <recommendedName>
        <fullName evidence="4">Helix-turn-helix domain protein</fullName>
    </recommendedName>
</protein>
<gene>
    <name evidence="2" type="ORF">Q31a_62740</name>
</gene>
<dbReference type="AlphaFoldDB" id="A0A518GH07"/>
<dbReference type="OrthoDB" id="283946at2"/>
<dbReference type="Proteomes" id="UP000318017">
    <property type="component" value="Chromosome"/>
</dbReference>
<feature type="compositionally biased region" description="Low complexity" evidence="1">
    <location>
        <begin position="79"/>
        <end position="109"/>
    </location>
</feature>
<evidence type="ECO:0008006" key="4">
    <source>
        <dbReference type="Google" id="ProtNLM"/>
    </source>
</evidence>
<keyword evidence="3" id="KW-1185">Reference proteome</keyword>
<dbReference type="KEGG" id="ahel:Q31a_62740"/>
<name>A0A518GH07_9BACT</name>
<dbReference type="RefSeq" id="WP_145085965.1">
    <property type="nucleotide sequence ID" value="NZ_CP036298.1"/>
</dbReference>
<evidence type="ECO:0000256" key="1">
    <source>
        <dbReference type="SAM" id="MobiDB-lite"/>
    </source>
</evidence>
<evidence type="ECO:0000313" key="2">
    <source>
        <dbReference type="EMBL" id="QDV27881.1"/>
    </source>
</evidence>
<reference evidence="2 3" key="1">
    <citation type="submission" date="2019-02" db="EMBL/GenBank/DDBJ databases">
        <title>Deep-cultivation of Planctomycetes and their phenomic and genomic characterization uncovers novel biology.</title>
        <authorList>
            <person name="Wiegand S."/>
            <person name="Jogler M."/>
            <person name="Boedeker C."/>
            <person name="Pinto D."/>
            <person name="Vollmers J."/>
            <person name="Rivas-Marin E."/>
            <person name="Kohn T."/>
            <person name="Peeters S.H."/>
            <person name="Heuer A."/>
            <person name="Rast P."/>
            <person name="Oberbeckmann S."/>
            <person name="Bunk B."/>
            <person name="Jeske O."/>
            <person name="Meyerdierks A."/>
            <person name="Storesund J.E."/>
            <person name="Kallscheuer N."/>
            <person name="Luecker S."/>
            <person name="Lage O.M."/>
            <person name="Pohl T."/>
            <person name="Merkel B.J."/>
            <person name="Hornburger P."/>
            <person name="Mueller R.-W."/>
            <person name="Bruemmer F."/>
            <person name="Labrenz M."/>
            <person name="Spormann A.M."/>
            <person name="Op den Camp H."/>
            <person name="Overmann J."/>
            <person name="Amann R."/>
            <person name="Jetten M.S.M."/>
            <person name="Mascher T."/>
            <person name="Medema M.H."/>
            <person name="Devos D.P."/>
            <person name="Kaster A.-K."/>
            <person name="Ovreas L."/>
            <person name="Rohde M."/>
            <person name="Galperin M.Y."/>
            <person name="Jogler C."/>
        </authorList>
    </citation>
    <scope>NUCLEOTIDE SEQUENCE [LARGE SCALE GENOMIC DNA]</scope>
    <source>
        <strain evidence="2 3">Q31a</strain>
    </source>
</reference>
<organism evidence="2 3">
    <name type="scientific">Aureliella helgolandensis</name>
    <dbReference type="NCBI Taxonomy" id="2527968"/>
    <lineage>
        <taxon>Bacteria</taxon>
        <taxon>Pseudomonadati</taxon>
        <taxon>Planctomycetota</taxon>
        <taxon>Planctomycetia</taxon>
        <taxon>Pirellulales</taxon>
        <taxon>Pirellulaceae</taxon>
        <taxon>Aureliella</taxon>
    </lineage>
</organism>
<evidence type="ECO:0000313" key="3">
    <source>
        <dbReference type="Proteomes" id="UP000318017"/>
    </source>
</evidence>